<dbReference type="EMBL" id="QGGU01000009">
    <property type="protein sequence ID" value="PWK48550.1"/>
    <property type="molecule type" value="Genomic_DNA"/>
</dbReference>
<dbReference type="GO" id="GO:0003856">
    <property type="term" value="F:3-dehydroquinate synthase activity"/>
    <property type="evidence" value="ECO:0007669"/>
    <property type="project" value="UniProtKB-UniRule"/>
</dbReference>
<comment type="cofactor">
    <cofactor evidence="18">
        <name>Co(2+)</name>
        <dbReference type="ChEBI" id="CHEBI:48828"/>
    </cofactor>
    <cofactor evidence="18">
        <name>Zn(2+)</name>
        <dbReference type="ChEBI" id="CHEBI:29105"/>
    </cofactor>
    <text evidence="18">Binds 1 divalent metal cation per subunit. Can use either Co(2+) or Zn(2+).</text>
</comment>
<evidence type="ECO:0000259" key="20">
    <source>
        <dbReference type="Pfam" id="PF24621"/>
    </source>
</evidence>
<keyword evidence="10 18" id="KW-0028">Amino-acid biosynthesis</keyword>
<keyword evidence="9 18" id="KW-0963">Cytoplasm</keyword>
<dbReference type="InterPro" id="IPR030960">
    <property type="entry name" value="DHQS/DOIS_N"/>
</dbReference>
<dbReference type="InterPro" id="IPR050071">
    <property type="entry name" value="Dehydroquinate_synthase"/>
</dbReference>
<protein>
    <recommendedName>
        <fullName evidence="8 18">3-dehydroquinate synthase</fullName>
        <shortName evidence="18">DHQS</shortName>
        <ecNumber evidence="7 18">4.2.3.4</ecNumber>
    </recommendedName>
</protein>
<gene>
    <name evidence="18" type="primary">aroB</name>
    <name evidence="21" type="ORF">C8D97_109101</name>
</gene>
<keyword evidence="15 18" id="KW-0057">Aromatic amino acid biosynthesis</keyword>
<keyword evidence="12 18" id="KW-0547">Nucleotide-binding</keyword>
<comment type="cofactor">
    <cofactor evidence="2 18">
        <name>NAD(+)</name>
        <dbReference type="ChEBI" id="CHEBI:57540"/>
    </cofactor>
</comment>
<dbReference type="GO" id="GO:0000166">
    <property type="term" value="F:nucleotide binding"/>
    <property type="evidence" value="ECO:0007669"/>
    <property type="project" value="UniProtKB-KW"/>
</dbReference>
<dbReference type="PANTHER" id="PTHR43622">
    <property type="entry name" value="3-DEHYDROQUINATE SYNTHASE"/>
    <property type="match status" value="1"/>
</dbReference>
<comment type="caution">
    <text evidence="21">The sequence shown here is derived from an EMBL/GenBank/DDBJ whole genome shotgun (WGS) entry which is preliminary data.</text>
</comment>
<dbReference type="Gene3D" id="3.40.50.1970">
    <property type="match status" value="1"/>
</dbReference>
<feature type="binding site" evidence="18">
    <location>
        <begin position="69"/>
        <end position="74"/>
    </location>
    <ligand>
        <name>NAD(+)</name>
        <dbReference type="ChEBI" id="CHEBI:57540"/>
    </ligand>
</feature>
<dbReference type="InterPro" id="IPR030963">
    <property type="entry name" value="DHQ_synth_fam"/>
</dbReference>
<dbReference type="PIRSF" id="PIRSF001455">
    <property type="entry name" value="DHQ_synth"/>
    <property type="match status" value="1"/>
</dbReference>
<evidence type="ECO:0000256" key="3">
    <source>
        <dbReference type="ARBA" id="ARBA00003485"/>
    </source>
</evidence>
<evidence type="ECO:0000313" key="21">
    <source>
        <dbReference type="EMBL" id="PWK48550.1"/>
    </source>
</evidence>
<evidence type="ECO:0000256" key="18">
    <source>
        <dbReference type="HAMAP-Rule" id="MF_00110"/>
    </source>
</evidence>
<evidence type="ECO:0000256" key="12">
    <source>
        <dbReference type="ARBA" id="ARBA00022741"/>
    </source>
</evidence>
<feature type="binding site" evidence="18">
    <location>
        <position position="262"/>
    </location>
    <ligand>
        <name>Zn(2+)</name>
        <dbReference type="ChEBI" id="CHEBI:29105"/>
    </ligand>
</feature>
<dbReference type="NCBIfam" id="TIGR01357">
    <property type="entry name" value="aroB"/>
    <property type="match status" value="1"/>
</dbReference>
<comment type="pathway">
    <text evidence="5 18">Metabolic intermediate biosynthesis; chorismate biosynthesis; chorismate from D-erythrose 4-phosphate and phosphoenolpyruvate: step 2/7.</text>
</comment>
<comment type="function">
    <text evidence="3 18">Catalyzes the conversion of 3-deoxy-D-arabino-heptulosonate 7-phosphate (DAHP) to dehydroquinate (DHQ).</text>
</comment>
<evidence type="ECO:0000256" key="14">
    <source>
        <dbReference type="ARBA" id="ARBA00023027"/>
    </source>
</evidence>
<keyword evidence="16 18" id="KW-0456">Lyase</keyword>
<evidence type="ECO:0000256" key="2">
    <source>
        <dbReference type="ARBA" id="ARBA00001911"/>
    </source>
</evidence>
<dbReference type="GO" id="GO:0009423">
    <property type="term" value="P:chorismate biosynthetic process"/>
    <property type="evidence" value="ECO:0007669"/>
    <property type="project" value="UniProtKB-UniRule"/>
</dbReference>
<keyword evidence="14 18" id="KW-0520">NAD</keyword>
<feature type="domain" description="3-dehydroquinate synthase C-terminal" evidence="20">
    <location>
        <begin position="179"/>
        <end position="323"/>
    </location>
</feature>
<feature type="binding site" evidence="18">
    <location>
        <begin position="167"/>
        <end position="170"/>
    </location>
    <ligand>
        <name>NAD(+)</name>
        <dbReference type="ChEBI" id="CHEBI:57540"/>
    </ligand>
</feature>
<organism evidence="21 22">
    <name type="scientific">Pleionea mediterranea</name>
    <dbReference type="NCBI Taxonomy" id="523701"/>
    <lineage>
        <taxon>Bacteria</taxon>
        <taxon>Pseudomonadati</taxon>
        <taxon>Pseudomonadota</taxon>
        <taxon>Gammaproteobacteria</taxon>
        <taxon>Oceanospirillales</taxon>
        <taxon>Pleioneaceae</taxon>
        <taxon>Pleionea</taxon>
    </lineage>
</organism>
<dbReference type="HAMAP" id="MF_00110">
    <property type="entry name" value="DHQ_synthase"/>
    <property type="match status" value="1"/>
</dbReference>
<comment type="subcellular location">
    <subcellularLocation>
        <location evidence="4 18">Cytoplasm</location>
    </subcellularLocation>
</comment>
<dbReference type="Proteomes" id="UP000245790">
    <property type="component" value="Unassembled WGS sequence"/>
</dbReference>
<evidence type="ECO:0000256" key="11">
    <source>
        <dbReference type="ARBA" id="ARBA00022723"/>
    </source>
</evidence>
<evidence type="ECO:0000259" key="19">
    <source>
        <dbReference type="Pfam" id="PF01761"/>
    </source>
</evidence>
<evidence type="ECO:0000256" key="6">
    <source>
        <dbReference type="ARBA" id="ARBA00005412"/>
    </source>
</evidence>
<sequence length="360" mass="39862">MNQVTVDVGCHRYPIHIDSGLIAGKNYYSPFIHSSQVLVVTNETVKPLYLPKLLSALNDYQVDVFTMPDGEAFKSFETFQSIIELLIDNQFRRNATIIALGGGVVGDISGFAAACYQRGIPFIQVPTTLLAMVDSSVGGKTAINHPRAKNMIGAFYQPEAVIADLDCLKTLPAREFAAGMAEVIKYGLIYDFALFQYLEANIDSIKSKQSEHLQTIIAQCCSIKAEVVQQDEKEKGIRGILNLGHTFGHAVEKAGNYQRFLHGEAVAIGTCMAFALAKNDGQISNEYFNRVIDLFQQYDLPTFLSDDYSVDALIETMKHDKKNKTENITLIIPLSEGAVEITERYSLDAIRNAISSRLKK</sequence>
<evidence type="ECO:0000256" key="15">
    <source>
        <dbReference type="ARBA" id="ARBA00023141"/>
    </source>
</evidence>
<reference evidence="21 22" key="1">
    <citation type="submission" date="2018-05" db="EMBL/GenBank/DDBJ databases">
        <title>Genomic Encyclopedia of Type Strains, Phase IV (KMG-IV): sequencing the most valuable type-strain genomes for metagenomic binning, comparative biology and taxonomic classification.</title>
        <authorList>
            <person name="Goeker M."/>
        </authorList>
    </citation>
    <scope>NUCLEOTIDE SEQUENCE [LARGE SCALE GENOMIC DNA]</scope>
    <source>
        <strain evidence="21 22">DSM 25350</strain>
    </source>
</reference>
<dbReference type="CDD" id="cd08195">
    <property type="entry name" value="DHQS"/>
    <property type="match status" value="1"/>
</dbReference>
<feature type="binding site" evidence="18">
    <location>
        <position position="149"/>
    </location>
    <ligand>
        <name>NAD(+)</name>
        <dbReference type="ChEBI" id="CHEBI:57540"/>
    </ligand>
</feature>
<name>A0A316FLE5_9GAMM</name>
<evidence type="ECO:0000256" key="4">
    <source>
        <dbReference type="ARBA" id="ARBA00004496"/>
    </source>
</evidence>
<comment type="similarity">
    <text evidence="6 18">Belongs to the sugar phosphate cyclases superfamily. Dehydroquinate synthase family.</text>
</comment>
<dbReference type="GO" id="GO:0009073">
    <property type="term" value="P:aromatic amino acid family biosynthetic process"/>
    <property type="evidence" value="ECO:0007669"/>
    <property type="project" value="UniProtKB-KW"/>
</dbReference>
<feature type="binding site" evidence="18">
    <location>
        <position position="245"/>
    </location>
    <ligand>
        <name>Zn(2+)</name>
        <dbReference type="ChEBI" id="CHEBI:29105"/>
    </ligand>
</feature>
<dbReference type="AlphaFoldDB" id="A0A316FLE5"/>
<feature type="domain" description="3-dehydroquinate synthase N-terminal" evidence="19">
    <location>
        <begin position="65"/>
        <end position="177"/>
    </location>
</feature>
<dbReference type="UniPathway" id="UPA00053">
    <property type="reaction ID" value="UER00085"/>
</dbReference>
<feature type="binding site" evidence="18">
    <location>
        <position position="140"/>
    </location>
    <ligand>
        <name>NAD(+)</name>
        <dbReference type="ChEBI" id="CHEBI:57540"/>
    </ligand>
</feature>
<dbReference type="GO" id="GO:0046872">
    <property type="term" value="F:metal ion binding"/>
    <property type="evidence" value="ECO:0007669"/>
    <property type="project" value="UniProtKB-KW"/>
</dbReference>
<dbReference type="Pfam" id="PF01761">
    <property type="entry name" value="DHQ_synthase"/>
    <property type="match status" value="1"/>
</dbReference>
<comment type="catalytic activity">
    <reaction evidence="1 18">
        <text>7-phospho-2-dehydro-3-deoxy-D-arabino-heptonate = 3-dehydroquinate + phosphate</text>
        <dbReference type="Rhea" id="RHEA:21968"/>
        <dbReference type="ChEBI" id="CHEBI:32364"/>
        <dbReference type="ChEBI" id="CHEBI:43474"/>
        <dbReference type="ChEBI" id="CHEBI:58394"/>
        <dbReference type="EC" id="4.2.3.4"/>
    </reaction>
</comment>
<dbReference type="SUPFAM" id="SSF56796">
    <property type="entry name" value="Dehydroquinate synthase-like"/>
    <property type="match status" value="1"/>
</dbReference>
<dbReference type="GO" id="GO:0005737">
    <property type="term" value="C:cytoplasm"/>
    <property type="evidence" value="ECO:0007669"/>
    <property type="project" value="UniProtKB-SubCell"/>
</dbReference>
<dbReference type="PANTHER" id="PTHR43622:SF7">
    <property type="entry name" value="3-DEHYDROQUINATE SYNTHASE, CHLOROPLASTIC"/>
    <property type="match status" value="1"/>
</dbReference>
<dbReference type="Gene3D" id="1.20.1090.10">
    <property type="entry name" value="Dehydroquinate synthase-like - alpha domain"/>
    <property type="match status" value="1"/>
</dbReference>
<evidence type="ECO:0000313" key="22">
    <source>
        <dbReference type="Proteomes" id="UP000245790"/>
    </source>
</evidence>
<accession>A0A316FLE5</accession>
<evidence type="ECO:0000256" key="8">
    <source>
        <dbReference type="ARBA" id="ARBA00017684"/>
    </source>
</evidence>
<evidence type="ECO:0000256" key="7">
    <source>
        <dbReference type="ARBA" id="ARBA00013031"/>
    </source>
</evidence>
<keyword evidence="11 18" id="KW-0479">Metal-binding</keyword>
<dbReference type="GO" id="GO:0008652">
    <property type="term" value="P:amino acid biosynthetic process"/>
    <property type="evidence" value="ECO:0007669"/>
    <property type="project" value="UniProtKB-KW"/>
</dbReference>
<dbReference type="EC" id="4.2.3.4" evidence="7 18"/>
<evidence type="ECO:0000256" key="16">
    <source>
        <dbReference type="ARBA" id="ARBA00023239"/>
    </source>
</evidence>
<proteinExistence type="inferred from homology"/>
<evidence type="ECO:0000256" key="9">
    <source>
        <dbReference type="ARBA" id="ARBA00022490"/>
    </source>
</evidence>
<evidence type="ECO:0000256" key="1">
    <source>
        <dbReference type="ARBA" id="ARBA00001393"/>
    </source>
</evidence>
<dbReference type="InterPro" id="IPR016037">
    <property type="entry name" value="DHQ_synth_AroB"/>
</dbReference>
<keyword evidence="13 18" id="KW-0862">Zinc</keyword>
<feature type="binding site" evidence="18">
    <location>
        <begin position="103"/>
        <end position="107"/>
    </location>
    <ligand>
        <name>NAD(+)</name>
        <dbReference type="ChEBI" id="CHEBI:57540"/>
    </ligand>
</feature>
<evidence type="ECO:0000256" key="13">
    <source>
        <dbReference type="ARBA" id="ARBA00022833"/>
    </source>
</evidence>
<evidence type="ECO:0000256" key="5">
    <source>
        <dbReference type="ARBA" id="ARBA00004661"/>
    </source>
</evidence>
<dbReference type="OrthoDB" id="9806583at2"/>
<dbReference type="InterPro" id="IPR056179">
    <property type="entry name" value="DHQS_C"/>
</dbReference>
<dbReference type="Pfam" id="PF24621">
    <property type="entry name" value="DHQS_C"/>
    <property type="match status" value="1"/>
</dbReference>
<evidence type="ECO:0000256" key="17">
    <source>
        <dbReference type="ARBA" id="ARBA00023285"/>
    </source>
</evidence>
<feature type="binding site" evidence="18">
    <location>
        <position position="182"/>
    </location>
    <ligand>
        <name>Zn(2+)</name>
        <dbReference type="ChEBI" id="CHEBI:29105"/>
    </ligand>
</feature>
<feature type="binding site" evidence="18">
    <location>
        <begin position="127"/>
        <end position="128"/>
    </location>
    <ligand>
        <name>NAD(+)</name>
        <dbReference type="ChEBI" id="CHEBI:57540"/>
    </ligand>
</feature>
<keyword evidence="22" id="KW-1185">Reference proteome</keyword>
<evidence type="ECO:0000256" key="10">
    <source>
        <dbReference type="ARBA" id="ARBA00022605"/>
    </source>
</evidence>
<keyword evidence="17 18" id="KW-0170">Cobalt</keyword>
<dbReference type="RefSeq" id="WP_109764222.1">
    <property type="nucleotide sequence ID" value="NZ_QGGU01000009.1"/>
</dbReference>
<dbReference type="FunFam" id="3.40.50.1970:FF:000001">
    <property type="entry name" value="3-dehydroquinate synthase"/>
    <property type="match status" value="1"/>
</dbReference>